<evidence type="ECO:0000313" key="4">
    <source>
        <dbReference type="Proteomes" id="UP001497497"/>
    </source>
</evidence>
<keyword evidence="4" id="KW-1185">Reference proteome</keyword>
<accession>A0AAV2HLX6</accession>
<dbReference type="Proteomes" id="UP001497497">
    <property type="component" value="Unassembled WGS sequence"/>
</dbReference>
<dbReference type="CDD" id="cd06257">
    <property type="entry name" value="DnaJ"/>
    <property type="match status" value="1"/>
</dbReference>
<dbReference type="Pfam" id="PF00226">
    <property type="entry name" value="DnaJ"/>
    <property type="match status" value="1"/>
</dbReference>
<feature type="compositionally biased region" description="Polar residues" evidence="1">
    <location>
        <begin position="476"/>
        <end position="495"/>
    </location>
</feature>
<name>A0AAV2HLX6_LYMST</name>
<dbReference type="PRINTS" id="PR00625">
    <property type="entry name" value="JDOMAIN"/>
</dbReference>
<dbReference type="PROSITE" id="PS50076">
    <property type="entry name" value="DNAJ_2"/>
    <property type="match status" value="1"/>
</dbReference>
<dbReference type="Gene3D" id="1.10.287.110">
    <property type="entry name" value="DnaJ domain"/>
    <property type="match status" value="1"/>
</dbReference>
<comment type="caution">
    <text evidence="3">The sequence shown here is derived from an EMBL/GenBank/DDBJ whole genome shotgun (WGS) entry which is preliminary data.</text>
</comment>
<dbReference type="SUPFAM" id="SSF46565">
    <property type="entry name" value="Chaperone J-domain"/>
    <property type="match status" value="1"/>
</dbReference>
<dbReference type="AlphaFoldDB" id="A0AAV2HLX6"/>
<evidence type="ECO:0000256" key="1">
    <source>
        <dbReference type="SAM" id="MobiDB-lite"/>
    </source>
</evidence>
<evidence type="ECO:0000313" key="3">
    <source>
        <dbReference type="EMBL" id="CAL1533233.1"/>
    </source>
</evidence>
<dbReference type="EMBL" id="CAXITT010000138">
    <property type="protein sequence ID" value="CAL1533233.1"/>
    <property type="molecule type" value="Genomic_DNA"/>
</dbReference>
<feature type="compositionally biased region" description="Basic and acidic residues" evidence="1">
    <location>
        <begin position="202"/>
        <end position="221"/>
    </location>
</feature>
<dbReference type="PANTHER" id="PTHR44240:SF10">
    <property type="entry name" value="J DOMAIN-CONTAINING PROTEIN"/>
    <property type="match status" value="1"/>
</dbReference>
<sequence length="579" mass="66773">MDHNRKRLSCLQDLDLGPGASEDDIKKAYRAAALKYHPDKNEDPSATDKFKQISAAYRYLTEGEMFVPNGMGDPSDDILFRVFMQMFARNFERPAYFPPNPFYGFYDSDNEDYDDDDFVYTQNPFNNFTSTQRGGESYTSQSIRQNANFQRANAQHGAYYQDLQKSAKKKKREAKRNEKKAAEAERAKTPSFQQQRSSSAPRYHESKREESNSPRPKKDQPSGRPSTPKTEPSAATNASGKSKNDSSTTNASEDQAPKKSKKQLAMEQKQREKEASLIREELEQKEREKREKIEKKRAAQLEKERKEREAQEAEEQKRLEEEARREEERRKQRELAEQQRRREQELAAKRKAEADLRNKLMDDFDKSILLDDVGDFKYTDPDLHNIIRVDNINPLGDARKSNPVNMDSINGLNTQDLIKLQSASSRPAEPPKKFIDPNQADRFGPIGTVPQEKNFNQFSNPRPAYPNREFYNKQYASSHRSQQWANPRPSNNFPGQFTRPPPQVFSQRPPYRPFDQGPPRIPNIQFLRHVPPPNAGVHNLRYPNQYPPNYNFIPSQGFHSAGPRMGSARSGMQTTTGTH</sequence>
<gene>
    <name evidence="3" type="ORF">GSLYS_00007251001</name>
</gene>
<feature type="region of interest" description="Disordered" evidence="1">
    <location>
        <begin position="163"/>
        <end position="350"/>
    </location>
</feature>
<dbReference type="SMART" id="SM00271">
    <property type="entry name" value="DnaJ"/>
    <property type="match status" value="1"/>
</dbReference>
<feature type="domain" description="J" evidence="2">
    <location>
        <begin position="9"/>
        <end position="65"/>
    </location>
</feature>
<feature type="region of interest" description="Disordered" evidence="1">
    <location>
        <begin position="476"/>
        <end position="509"/>
    </location>
</feature>
<feature type="compositionally biased region" description="Basic and acidic residues" evidence="1">
    <location>
        <begin position="268"/>
        <end position="350"/>
    </location>
</feature>
<dbReference type="InterPro" id="IPR052276">
    <property type="entry name" value="Diphthamide-biosynth_chaperone"/>
</dbReference>
<feature type="compositionally biased region" description="Polar residues" evidence="1">
    <location>
        <begin position="223"/>
        <end position="253"/>
    </location>
</feature>
<feature type="compositionally biased region" description="Polar residues" evidence="1">
    <location>
        <begin position="190"/>
        <end position="200"/>
    </location>
</feature>
<dbReference type="PANTHER" id="PTHR44240">
    <property type="entry name" value="DNAJ DOMAIN (PROKARYOTIC HEAT SHOCK PROTEIN)-RELATED"/>
    <property type="match status" value="1"/>
</dbReference>
<protein>
    <recommendedName>
        <fullName evidence="2">J domain-containing protein</fullName>
    </recommendedName>
</protein>
<evidence type="ECO:0000259" key="2">
    <source>
        <dbReference type="PROSITE" id="PS50076"/>
    </source>
</evidence>
<proteinExistence type="predicted"/>
<feature type="compositionally biased region" description="Basic and acidic residues" evidence="1">
    <location>
        <begin position="175"/>
        <end position="188"/>
    </location>
</feature>
<dbReference type="InterPro" id="IPR001623">
    <property type="entry name" value="DnaJ_domain"/>
</dbReference>
<reference evidence="3 4" key="1">
    <citation type="submission" date="2024-04" db="EMBL/GenBank/DDBJ databases">
        <authorList>
            <consortium name="Genoscope - CEA"/>
            <person name="William W."/>
        </authorList>
    </citation>
    <scope>NUCLEOTIDE SEQUENCE [LARGE SCALE GENOMIC DNA]</scope>
</reference>
<dbReference type="InterPro" id="IPR036869">
    <property type="entry name" value="J_dom_sf"/>
</dbReference>
<organism evidence="3 4">
    <name type="scientific">Lymnaea stagnalis</name>
    <name type="common">Great pond snail</name>
    <name type="synonym">Helix stagnalis</name>
    <dbReference type="NCBI Taxonomy" id="6523"/>
    <lineage>
        <taxon>Eukaryota</taxon>
        <taxon>Metazoa</taxon>
        <taxon>Spiralia</taxon>
        <taxon>Lophotrochozoa</taxon>
        <taxon>Mollusca</taxon>
        <taxon>Gastropoda</taxon>
        <taxon>Heterobranchia</taxon>
        <taxon>Euthyneura</taxon>
        <taxon>Panpulmonata</taxon>
        <taxon>Hygrophila</taxon>
        <taxon>Lymnaeoidea</taxon>
        <taxon>Lymnaeidae</taxon>
        <taxon>Lymnaea</taxon>
    </lineage>
</organism>